<reference evidence="2" key="1">
    <citation type="submission" date="2025-08" db="UniProtKB">
        <authorList>
            <consortium name="RefSeq"/>
        </authorList>
    </citation>
    <scope>IDENTIFICATION</scope>
</reference>
<dbReference type="AlphaFoldDB" id="A0A8M1KHI6"/>
<protein>
    <submittedName>
        <fullName evidence="2">Uncharacterized protein LOC122132798</fullName>
    </submittedName>
</protein>
<gene>
    <name evidence="2" type="primary">LOC122132798</name>
</gene>
<name>A0A8M1KHI6_CLUHA</name>
<proteinExistence type="predicted"/>
<evidence type="ECO:0000313" key="2">
    <source>
        <dbReference type="RefSeq" id="XP_042563352.1"/>
    </source>
</evidence>
<dbReference type="GeneID" id="122132798"/>
<organism evidence="1 2">
    <name type="scientific">Clupea harengus</name>
    <name type="common">Atlantic herring</name>
    <dbReference type="NCBI Taxonomy" id="7950"/>
    <lineage>
        <taxon>Eukaryota</taxon>
        <taxon>Metazoa</taxon>
        <taxon>Chordata</taxon>
        <taxon>Craniata</taxon>
        <taxon>Vertebrata</taxon>
        <taxon>Euteleostomi</taxon>
        <taxon>Actinopterygii</taxon>
        <taxon>Neopterygii</taxon>
        <taxon>Teleostei</taxon>
        <taxon>Clupei</taxon>
        <taxon>Clupeiformes</taxon>
        <taxon>Clupeoidei</taxon>
        <taxon>Clupeidae</taxon>
        <taxon>Clupea</taxon>
    </lineage>
</organism>
<dbReference type="KEGG" id="char:122132798"/>
<evidence type="ECO:0000313" key="1">
    <source>
        <dbReference type="Proteomes" id="UP000515152"/>
    </source>
</evidence>
<dbReference type="Proteomes" id="UP000515152">
    <property type="component" value="Chromosome 3"/>
</dbReference>
<dbReference type="RefSeq" id="XP_042563352.1">
    <property type="nucleotide sequence ID" value="XM_042707418.1"/>
</dbReference>
<dbReference type="OrthoDB" id="9909645at2759"/>
<keyword evidence="1" id="KW-1185">Reference proteome</keyword>
<accession>A0A8M1KHI6</accession>
<sequence>MERERERREEHYWDHQLFQAAQAAGSLPITPCSLPITPCCEHRQLKGGWCSCMWKLRVKARQLSIRLALEGPWNVLPSLRHGNHIDCHGNHRAQKAEWPHPSSATQILLLLQRKYDIIRERLYAEMLHEEHGGVWWESRLPWQREECVLELGVLAEHALSDRDLLGLCELPGAFRIYRQQMTSACGEESQPREQSWLARPLPSACGEESKPREQSWLARQLPSACGEESQPREQSWLAWTALVFLIELESSYQEESRALSMLMTS</sequence>